<dbReference type="KEGG" id="msil:METEAL_30710"/>
<proteinExistence type="predicted"/>
<feature type="domain" description="HDOD" evidence="3">
    <location>
        <begin position="142"/>
        <end position="338"/>
    </location>
</feature>
<sequence length="398" mass="42826">MAAKTRILFVDDEPLVLQGLQRLLRSMRGEWDMVFVTSGAEGLEELARAPFDVVVADMRMPGMNGAEFLNRVMRLYPGTIRLVLSGQADSDLILQVEGAAHQFLSKPCDPGILRTVIQSASEIGGRLRSDEIRRVLGGISHLPVLPAAYQEIQALLAIEATTVEDLGRVVEKDPGMTGNILKLVNSAYFGLRQRVSDPAEAVAFLGFDTLKALALVHGIFQQVRDFPPGFNGGHLWRHSLELAAGARGIARHEGLGREQAADCFTGGLLHDIGLLLMASGFPAEYQRISGLLASGGVELLDAEMDVLGVHHGEVGAHLLGLWGLPGAVVEAVAHHHGPRPALGITPEVIVHAAEVLSTSVGDFQVFGLHRDVDDAPIEDLLGPRLPAWKGILDRLREA</sequence>
<dbReference type="InterPro" id="IPR006675">
    <property type="entry name" value="HDIG_dom"/>
</dbReference>
<dbReference type="Pfam" id="PF08668">
    <property type="entry name" value="HDOD"/>
    <property type="match status" value="1"/>
</dbReference>
<dbReference type="InterPro" id="IPR001789">
    <property type="entry name" value="Sig_transdc_resp-reg_receiver"/>
</dbReference>
<protein>
    <submittedName>
        <fullName evidence="4">Two-component system response regulator</fullName>
    </submittedName>
</protein>
<gene>
    <name evidence="4" type="ORF">METEAL_30710</name>
</gene>
<dbReference type="EMBL" id="AP027080">
    <property type="protein sequence ID" value="BDU73897.1"/>
    <property type="molecule type" value="Genomic_DNA"/>
</dbReference>
<dbReference type="Proteomes" id="UP001238179">
    <property type="component" value="Chromosome"/>
</dbReference>
<evidence type="ECO:0000313" key="4">
    <source>
        <dbReference type="EMBL" id="BDU73897.1"/>
    </source>
</evidence>
<dbReference type="Pfam" id="PF00072">
    <property type="entry name" value="Response_reg"/>
    <property type="match status" value="1"/>
</dbReference>
<dbReference type="SMART" id="SM00471">
    <property type="entry name" value="HDc"/>
    <property type="match status" value="1"/>
</dbReference>
<dbReference type="PIRSF" id="PIRSF036883">
    <property type="entry name" value="RR_HD-GYP_mod"/>
    <property type="match status" value="1"/>
</dbReference>
<dbReference type="CDD" id="cd17569">
    <property type="entry name" value="REC_HupR-like"/>
    <property type="match status" value="1"/>
</dbReference>
<dbReference type="NCBIfam" id="TIGR00277">
    <property type="entry name" value="HDIG"/>
    <property type="match status" value="1"/>
</dbReference>
<dbReference type="CDD" id="cd00077">
    <property type="entry name" value="HDc"/>
    <property type="match status" value="1"/>
</dbReference>
<dbReference type="Gene3D" id="1.10.3210.10">
    <property type="entry name" value="Hypothetical protein af1432"/>
    <property type="match status" value="1"/>
</dbReference>
<evidence type="ECO:0000313" key="5">
    <source>
        <dbReference type="Proteomes" id="UP001238179"/>
    </source>
</evidence>
<feature type="modified residue" description="4-aspartylphosphate" evidence="1">
    <location>
        <position position="57"/>
    </location>
</feature>
<dbReference type="InterPro" id="IPR052340">
    <property type="entry name" value="RNase_Y/CdgJ"/>
</dbReference>
<dbReference type="GO" id="GO:0000160">
    <property type="term" value="P:phosphorelay signal transduction system"/>
    <property type="evidence" value="ECO:0007669"/>
    <property type="project" value="InterPro"/>
</dbReference>
<dbReference type="AlphaFoldDB" id="A0AA48KB23"/>
<feature type="domain" description="Response regulatory" evidence="2">
    <location>
        <begin position="6"/>
        <end position="121"/>
    </location>
</feature>
<accession>A0AA48KB23</accession>
<dbReference type="RefSeq" id="WP_316412564.1">
    <property type="nucleotide sequence ID" value="NZ_AP027080.1"/>
</dbReference>
<reference evidence="5" key="1">
    <citation type="journal article" date="2023" name="Int. J. Syst. Evol. Microbiol.">
        <title>Mesoterricola silvestris gen. nov., sp. nov., Mesoterricola sediminis sp. nov., Geothrix oryzae sp. nov., Geothrix edaphica sp. nov., Geothrix rubra sp. nov., and Geothrix limicola sp. nov., six novel members of Acidobacteriota isolated from soils.</title>
        <authorList>
            <person name="Itoh H."/>
            <person name="Sugisawa Y."/>
            <person name="Mise K."/>
            <person name="Xu Z."/>
            <person name="Kuniyasu M."/>
            <person name="Ushijima N."/>
            <person name="Kawano K."/>
            <person name="Kobayashi E."/>
            <person name="Shiratori Y."/>
            <person name="Masuda Y."/>
            <person name="Senoo K."/>
        </authorList>
    </citation>
    <scope>NUCLEOTIDE SEQUENCE [LARGE SCALE GENOMIC DNA]</scope>
    <source>
        <strain evidence="5">W79</strain>
    </source>
</reference>
<dbReference type="InterPro" id="IPR003607">
    <property type="entry name" value="HD/PDEase_dom"/>
</dbReference>
<keyword evidence="1" id="KW-0597">Phosphoprotein</keyword>
<dbReference type="Gene3D" id="3.40.50.2300">
    <property type="match status" value="1"/>
</dbReference>
<keyword evidence="5" id="KW-1185">Reference proteome</keyword>
<evidence type="ECO:0000259" key="3">
    <source>
        <dbReference type="PROSITE" id="PS51833"/>
    </source>
</evidence>
<dbReference type="PANTHER" id="PTHR33525">
    <property type="match status" value="1"/>
</dbReference>
<evidence type="ECO:0000259" key="2">
    <source>
        <dbReference type="PROSITE" id="PS50110"/>
    </source>
</evidence>
<evidence type="ECO:0000256" key="1">
    <source>
        <dbReference type="PROSITE-ProRule" id="PRU00169"/>
    </source>
</evidence>
<dbReference type="InterPro" id="IPR013976">
    <property type="entry name" value="HDOD"/>
</dbReference>
<dbReference type="SUPFAM" id="SSF109604">
    <property type="entry name" value="HD-domain/PDEase-like"/>
    <property type="match status" value="1"/>
</dbReference>
<name>A0AA48KB23_9BACT</name>
<dbReference type="SUPFAM" id="SSF52172">
    <property type="entry name" value="CheY-like"/>
    <property type="match status" value="1"/>
</dbReference>
<dbReference type="PROSITE" id="PS50110">
    <property type="entry name" value="RESPONSE_REGULATORY"/>
    <property type="match status" value="1"/>
</dbReference>
<dbReference type="PANTHER" id="PTHR33525:SF3">
    <property type="entry name" value="RIBONUCLEASE Y"/>
    <property type="match status" value="1"/>
</dbReference>
<dbReference type="SMART" id="SM00448">
    <property type="entry name" value="REC"/>
    <property type="match status" value="1"/>
</dbReference>
<dbReference type="InterPro" id="IPR014626">
    <property type="entry name" value="Sig_transdc_resp-reg_put"/>
</dbReference>
<dbReference type="PROSITE" id="PS51833">
    <property type="entry name" value="HDOD"/>
    <property type="match status" value="1"/>
</dbReference>
<organism evidence="4 5">
    <name type="scientific">Mesoterricola silvestris</name>
    <dbReference type="NCBI Taxonomy" id="2927979"/>
    <lineage>
        <taxon>Bacteria</taxon>
        <taxon>Pseudomonadati</taxon>
        <taxon>Acidobacteriota</taxon>
        <taxon>Holophagae</taxon>
        <taxon>Holophagales</taxon>
        <taxon>Holophagaceae</taxon>
        <taxon>Mesoterricola</taxon>
    </lineage>
</organism>
<dbReference type="InterPro" id="IPR011006">
    <property type="entry name" value="CheY-like_superfamily"/>
</dbReference>